<comment type="caution">
    <text evidence="1">The sequence shown here is derived from an EMBL/GenBank/DDBJ whole genome shotgun (WGS) entry which is preliminary data.</text>
</comment>
<evidence type="ECO:0000313" key="2">
    <source>
        <dbReference type="Proteomes" id="UP000004117"/>
    </source>
</evidence>
<name>A0AAV3GKQ9_ENTFL</name>
<dbReference type="AlphaFoldDB" id="A0AAV3GKQ9"/>
<evidence type="ECO:0000313" key="1">
    <source>
        <dbReference type="EMBL" id="EJV16412.1"/>
    </source>
</evidence>
<organism evidence="1 2">
    <name type="scientific">Enterococcus faecalis ERV63</name>
    <dbReference type="NCBI Taxonomy" id="1134793"/>
    <lineage>
        <taxon>Bacteria</taxon>
        <taxon>Bacillati</taxon>
        <taxon>Bacillota</taxon>
        <taxon>Bacilli</taxon>
        <taxon>Lactobacillales</taxon>
        <taxon>Enterococcaceae</taxon>
        <taxon>Enterococcus</taxon>
    </lineage>
</organism>
<sequence>MPYFTLEYRNQQITQIQGKRNRQEVPERIRQTVRQWQERIYSTPYHHNIRQT</sequence>
<proteinExistence type="predicted"/>
<accession>A0AAV3GKQ9</accession>
<protein>
    <submittedName>
        <fullName evidence="1">Uncharacterized protein</fullName>
    </submittedName>
</protein>
<reference evidence="1 2" key="1">
    <citation type="submission" date="2012-04" db="EMBL/GenBank/DDBJ databases">
        <authorList>
            <person name="Weinstock G."/>
            <person name="Sodergren E."/>
            <person name="Lobos E.A."/>
            <person name="Fulton L."/>
            <person name="Fulton R."/>
            <person name="Courtney L."/>
            <person name="Fronick C."/>
            <person name="O'Laughlin M."/>
            <person name="Godfrey J."/>
            <person name="Wilson R.M."/>
            <person name="Miner T."/>
            <person name="Farmer C."/>
            <person name="Delehaunty K."/>
            <person name="Cordes M."/>
            <person name="Minx P."/>
            <person name="Tomlinson C."/>
            <person name="Chen J."/>
            <person name="Wollam A."/>
            <person name="Pepin K.H."/>
            <person name="Bhonagiri V."/>
            <person name="Zhang X."/>
            <person name="Suruliraj S."/>
            <person name="Warren W."/>
            <person name="Mitreva M."/>
            <person name="Mardis E.R."/>
            <person name="Wilson R.K."/>
        </authorList>
    </citation>
    <scope>NUCLEOTIDE SEQUENCE [LARGE SCALE GENOMIC DNA]</scope>
    <source>
        <strain evidence="1 2">ERV63</strain>
    </source>
</reference>
<dbReference type="Proteomes" id="UP000004117">
    <property type="component" value="Unassembled WGS sequence"/>
</dbReference>
<dbReference type="EMBL" id="ALZR01000062">
    <property type="protein sequence ID" value="EJV16412.1"/>
    <property type="molecule type" value="Genomic_DNA"/>
</dbReference>
<gene>
    <name evidence="1" type="ORF">HMPREF1336_01755</name>
</gene>